<dbReference type="GO" id="GO:0004016">
    <property type="term" value="F:adenylate cyclase activity"/>
    <property type="evidence" value="ECO:0007669"/>
    <property type="project" value="UniProtKB-ARBA"/>
</dbReference>
<dbReference type="InterPro" id="IPR001054">
    <property type="entry name" value="A/G_cyclase"/>
</dbReference>
<evidence type="ECO:0000259" key="2">
    <source>
        <dbReference type="PROSITE" id="PS50125"/>
    </source>
</evidence>
<dbReference type="PROSITE" id="PS50125">
    <property type="entry name" value="GUANYLATE_CYCLASE_2"/>
    <property type="match status" value="1"/>
</dbReference>
<sequence length="587" mass="65215">MANEPITRRLAAILAADVVGYSRLMERDEKSTYTQLMARWKEVLEPLVATHQGRVFKRTGDGVLVEFSSAVNAVECAAALQRAMAAANKDVPPDLAIVLRVGVNLGDIMVADSDLYGDGVNVAARIEALARPGSVAISDGVHEYVHGRIDLDFVDSGHHEVKNIERPVHIWTWSPDDRTSDPIKIATEAPPQLPKKPSIAVLPFDNMSGDPEQGYFADGITEDIITDLSKVSGLFVIARNSSFAYKGKAPDIRKVSQELGVRYVLEGSVRRAADRIRINAQMIDGTTGGHLWAERYDRGIEDIFAVQDEVTRTIVAALKVKLTTDEEERRGSLGKVDPEAYDLLVRSRQAILRFDPVSSSEARSMLERAIAIDPGLAAAYASLSIIALTDYINRWNGGTVDNVRRALELAQKAVDTDDNEPHGHHALSLALCWMRNFDDAERAAQRMIELDPNSAGGHTALGTIRDFQGQFEEALPFYTRAHRLDPQFDLSLHFLGRTLLNLGRFGEAEIAFKRRLALAPRSDMTRFYLACLYGRTGRHEEARRYWHEVFEVNPNFSIDHLRRALPYRDPNVLDRLAGGLREAGVSI</sequence>
<organism evidence="3 4">
    <name type="scientific">Ensifer adhaerens</name>
    <name type="common">Sinorhizobium morelense</name>
    <dbReference type="NCBI Taxonomy" id="106592"/>
    <lineage>
        <taxon>Bacteria</taxon>
        <taxon>Pseudomonadati</taxon>
        <taxon>Pseudomonadota</taxon>
        <taxon>Alphaproteobacteria</taxon>
        <taxon>Hyphomicrobiales</taxon>
        <taxon>Rhizobiaceae</taxon>
        <taxon>Sinorhizobium/Ensifer group</taxon>
        <taxon>Ensifer</taxon>
    </lineage>
</organism>
<feature type="domain" description="Guanylate cyclase" evidence="2">
    <location>
        <begin position="12"/>
        <end position="127"/>
    </location>
</feature>
<proteinExistence type="predicted"/>
<dbReference type="PROSITE" id="PS50005">
    <property type="entry name" value="TPR"/>
    <property type="match status" value="2"/>
</dbReference>
<dbReference type="InterPro" id="IPR011990">
    <property type="entry name" value="TPR-like_helical_dom_sf"/>
</dbReference>
<name>A0A0L8BQQ5_ENSAD</name>
<dbReference type="InterPro" id="IPR019734">
    <property type="entry name" value="TPR_rpt"/>
</dbReference>
<evidence type="ECO:0000256" key="1">
    <source>
        <dbReference type="PROSITE-ProRule" id="PRU00339"/>
    </source>
</evidence>
<comment type="caution">
    <text evidence="3">The sequence shown here is derived from an EMBL/GenBank/DDBJ whole genome shotgun (WGS) entry which is preliminary data.</text>
</comment>
<dbReference type="InterPro" id="IPR029787">
    <property type="entry name" value="Nucleotide_cyclase"/>
</dbReference>
<dbReference type="GO" id="GO:0035556">
    <property type="term" value="P:intracellular signal transduction"/>
    <property type="evidence" value="ECO:0007669"/>
    <property type="project" value="InterPro"/>
</dbReference>
<dbReference type="InterPro" id="IPR050697">
    <property type="entry name" value="Adenylyl/Guanylyl_Cyclase_3/4"/>
</dbReference>
<gene>
    <name evidence="3" type="ORF">AC244_19155</name>
</gene>
<evidence type="ECO:0000313" key="3">
    <source>
        <dbReference type="EMBL" id="KOF17031.1"/>
    </source>
</evidence>
<reference evidence="4" key="1">
    <citation type="submission" date="2015-07" db="EMBL/GenBank/DDBJ databases">
        <title>Whole genome sequence of an Ensifer adhaerens strain isolated from a cave pool in the Wind Cave National Park.</title>
        <authorList>
            <person name="Eng W.W.H."/>
            <person name="Gan H.M."/>
            <person name="Barton H.A."/>
            <person name="Savka M.A."/>
        </authorList>
    </citation>
    <scope>NUCLEOTIDE SEQUENCE [LARGE SCALE GENOMIC DNA]</scope>
    <source>
        <strain evidence="4">SD006</strain>
    </source>
</reference>
<feature type="repeat" description="TPR" evidence="1">
    <location>
        <begin position="523"/>
        <end position="556"/>
    </location>
</feature>
<evidence type="ECO:0000313" key="4">
    <source>
        <dbReference type="Proteomes" id="UP000037425"/>
    </source>
</evidence>
<dbReference type="Pfam" id="PF14559">
    <property type="entry name" value="TPR_19"/>
    <property type="match status" value="1"/>
</dbReference>
<dbReference type="SUPFAM" id="SSF48452">
    <property type="entry name" value="TPR-like"/>
    <property type="match status" value="1"/>
</dbReference>
<accession>A0A0L8BQQ5</accession>
<keyword evidence="1" id="KW-0802">TPR repeat</keyword>
<dbReference type="PATRIC" id="fig|106592.7.peg.1647"/>
<dbReference type="RefSeq" id="WP_053250410.1">
    <property type="nucleotide sequence ID" value="NZ_LGAP01000013.1"/>
</dbReference>
<dbReference type="Pfam" id="PF00211">
    <property type="entry name" value="Guanylate_cyc"/>
    <property type="match status" value="1"/>
</dbReference>
<dbReference type="GO" id="GO:0006171">
    <property type="term" value="P:cAMP biosynthetic process"/>
    <property type="evidence" value="ECO:0007669"/>
    <property type="project" value="TreeGrafter"/>
</dbReference>
<dbReference type="PANTHER" id="PTHR43081:SF19">
    <property type="entry name" value="PH-SENSITIVE ADENYLATE CYCLASE RV1264"/>
    <property type="match status" value="1"/>
</dbReference>
<dbReference type="CDD" id="cd07302">
    <property type="entry name" value="CHD"/>
    <property type="match status" value="1"/>
</dbReference>
<dbReference type="Gene3D" id="1.25.40.10">
    <property type="entry name" value="Tetratricopeptide repeat domain"/>
    <property type="match status" value="1"/>
</dbReference>
<dbReference type="Gene3D" id="3.40.50.10070">
    <property type="entry name" value="TolB, N-terminal domain"/>
    <property type="match status" value="1"/>
</dbReference>
<dbReference type="EMBL" id="LGAP01000013">
    <property type="protein sequence ID" value="KOF17031.1"/>
    <property type="molecule type" value="Genomic_DNA"/>
</dbReference>
<feature type="repeat" description="TPR" evidence="1">
    <location>
        <begin position="455"/>
        <end position="488"/>
    </location>
</feature>
<protein>
    <submittedName>
        <fullName evidence="3">Adenylate cyclase</fullName>
    </submittedName>
</protein>
<dbReference type="SMART" id="SM00028">
    <property type="entry name" value="TPR"/>
    <property type="match status" value="4"/>
</dbReference>
<dbReference type="AlphaFoldDB" id="A0A0L8BQQ5"/>
<dbReference type="OrthoDB" id="9807521at2"/>
<dbReference type="PANTHER" id="PTHR43081">
    <property type="entry name" value="ADENYLATE CYCLASE, TERMINAL-DIFFERENTIATION SPECIFIC-RELATED"/>
    <property type="match status" value="1"/>
</dbReference>
<dbReference type="Proteomes" id="UP000037425">
    <property type="component" value="Unassembled WGS sequence"/>
</dbReference>
<dbReference type="Gene3D" id="3.30.70.1230">
    <property type="entry name" value="Nucleotide cyclase"/>
    <property type="match status" value="1"/>
</dbReference>
<dbReference type="Pfam" id="PF13374">
    <property type="entry name" value="TPR_10"/>
    <property type="match status" value="1"/>
</dbReference>
<dbReference type="SUPFAM" id="SSF55073">
    <property type="entry name" value="Nucleotide cyclase"/>
    <property type="match status" value="1"/>
</dbReference>